<protein>
    <submittedName>
        <fullName evidence="4">ABC transporter ATP-binding protein</fullName>
    </submittedName>
</protein>
<dbReference type="AlphaFoldDB" id="A0A939FEW1"/>
<dbReference type="SUPFAM" id="SSF52540">
    <property type="entry name" value="P-loop containing nucleoside triphosphate hydrolases"/>
    <property type="match status" value="1"/>
</dbReference>
<dbReference type="InterPro" id="IPR027417">
    <property type="entry name" value="P-loop_NTPase"/>
</dbReference>
<comment type="caution">
    <text evidence="4">The sequence shown here is derived from an EMBL/GenBank/DDBJ whole genome shotgun (WGS) entry which is preliminary data.</text>
</comment>
<evidence type="ECO:0000313" key="4">
    <source>
        <dbReference type="EMBL" id="MBO0518031.1"/>
    </source>
</evidence>
<dbReference type="Proteomes" id="UP000664167">
    <property type="component" value="Unassembled WGS sequence"/>
</dbReference>
<dbReference type="Gene3D" id="3.40.50.300">
    <property type="entry name" value="P-loop containing nucleotide triphosphate hydrolases"/>
    <property type="match status" value="1"/>
</dbReference>
<keyword evidence="3 4" id="KW-0067">ATP-binding</keyword>
<accession>A0A939FEW1</accession>
<keyword evidence="2" id="KW-0547">Nucleotide-binding</keyword>
<evidence type="ECO:0000313" key="5">
    <source>
        <dbReference type="Proteomes" id="UP000664167"/>
    </source>
</evidence>
<dbReference type="InterPro" id="IPR050319">
    <property type="entry name" value="ABC_transp_ATP-bind"/>
</dbReference>
<dbReference type="PANTHER" id="PTHR43776">
    <property type="entry name" value="TRANSPORT ATP-BINDING PROTEIN"/>
    <property type="match status" value="1"/>
</dbReference>
<organism evidence="4 5">
    <name type="scientific">Streptomyces beijiangensis</name>
    <dbReference type="NCBI Taxonomy" id="163361"/>
    <lineage>
        <taxon>Bacteria</taxon>
        <taxon>Bacillati</taxon>
        <taxon>Actinomycetota</taxon>
        <taxon>Actinomycetes</taxon>
        <taxon>Kitasatosporales</taxon>
        <taxon>Streptomycetaceae</taxon>
        <taxon>Streptomyces</taxon>
    </lineage>
</organism>
<evidence type="ECO:0000256" key="1">
    <source>
        <dbReference type="ARBA" id="ARBA00022448"/>
    </source>
</evidence>
<proteinExistence type="predicted"/>
<feature type="non-terminal residue" evidence="4">
    <location>
        <position position="86"/>
    </location>
</feature>
<keyword evidence="1" id="KW-0813">Transport</keyword>
<reference evidence="4" key="1">
    <citation type="submission" date="2021-03" db="EMBL/GenBank/DDBJ databases">
        <title>Streptomyces poriferae sp. nov., a novel marine sponge-derived Actinobacteria species with anti-MRSA activity.</title>
        <authorList>
            <person name="Sandoval-Powers M."/>
            <person name="Kralova S."/>
            <person name="Nguyen G.-S."/>
            <person name="Fawwal D."/>
            <person name="Degnes K."/>
            <person name="Klinkenberg G."/>
            <person name="Sletta H."/>
            <person name="Wentzel A."/>
            <person name="Liles M.R."/>
        </authorList>
    </citation>
    <scope>NUCLEOTIDE SEQUENCE</scope>
    <source>
        <strain evidence="4">DSM 41794</strain>
    </source>
</reference>
<dbReference type="EMBL" id="JAFLRJ010001131">
    <property type="protein sequence ID" value="MBO0518031.1"/>
    <property type="molecule type" value="Genomic_DNA"/>
</dbReference>
<name>A0A939FEW1_9ACTN</name>
<gene>
    <name evidence="4" type="ORF">J0695_40875</name>
</gene>
<evidence type="ECO:0000256" key="2">
    <source>
        <dbReference type="ARBA" id="ARBA00022741"/>
    </source>
</evidence>
<sequence>LYLALGERIQLDGTAVKAGRGRSFRRYVRQVQLIFQDPFASLNPVHTVRYHLTRALKIHGRAGTGDAELETNLAALLERVQLTPPQ</sequence>
<keyword evidence="5" id="KW-1185">Reference proteome</keyword>
<feature type="non-terminal residue" evidence="4">
    <location>
        <position position="1"/>
    </location>
</feature>
<evidence type="ECO:0000256" key="3">
    <source>
        <dbReference type="ARBA" id="ARBA00022840"/>
    </source>
</evidence>
<dbReference type="GO" id="GO:0005524">
    <property type="term" value="F:ATP binding"/>
    <property type="evidence" value="ECO:0007669"/>
    <property type="project" value="UniProtKB-KW"/>
</dbReference>